<evidence type="ECO:0000256" key="1">
    <source>
        <dbReference type="SAM" id="MobiDB-lite"/>
    </source>
</evidence>
<keyword evidence="2" id="KW-0812">Transmembrane</keyword>
<gene>
    <name evidence="4" type="ORF">PCOR1329_LOCUS47808</name>
</gene>
<feature type="region of interest" description="Disordered" evidence="1">
    <location>
        <begin position="66"/>
        <end position="94"/>
    </location>
</feature>
<dbReference type="CDD" id="cd06532">
    <property type="entry name" value="Glyco_transf_25"/>
    <property type="match status" value="1"/>
</dbReference>
<dbReference type="EMBL" id="CAUYUJ010015762">
    <property type="protein sequence ID" value="CAK0857851.1"/>
    <property type="molecule type" value="Genomic_DNA"/>
</dbReference>
<evidence type="ECO:0000313" key="5">
    <source>
        <dbReference type="Proteomes" id="UP001189429"/>
    </source>
</evidence>
<evidence type="ECO:0000256" key="2">
    <source>
        <dbReference type="SAM" id="Phobius"/>
    </source>
</evidence>
<comment type="caution">
    <text evidence="4">The sequence shown here is derived from an EMBL/GenBank/DDBJ whole genome shotgun (WGS) entry which is preliminary data.</text>
</comment>
<protein>
    <recommendedName>
        <fullName evidence="3">Glycosyl transferase family 25 domain-containing protein</fullName>
    </recommendedName>
</protein>
<dbReference type="Proteomes" id="UP001189429">
    <property type="component" value="Unassembled WGS sequence"/>
</dbReference>
<feature type="compositionally biased region" description="Basic residues" evidence="1">
    <location>
        <begin position="67"/>
        <end position="81"/>
    </location>
</feature>
<evidence type="ECO:0000259" key="3">
    <source>
        <dbReference type="Pfam" id="PF01755"/>
    </source>
</evidence>
<reference evidence="4" key="1">
    <citation type="submission" date="2023-10" db="EMBL/GenBank/DDBJ databases">
        <authorList>
            <person name="Chen Y."/>
            <person name="Shah S."/>
            <person name="Dougan E. K."/>
            <person name="Thang M."/>
            <person name="Chan C."/>
        </authorList>
    </citation>
    <scope>NUCLEOTIDE SEQUENCE [LARGE SCALE GENOMIC DNA]</scope>
</reference>
<accession>A0ABN9UEB7</accession>
<keyword evidence="5" id="KW-1185">Reference proteome</keyword>
<organism evidence="4 5">
    <name type="scientific">Prorocentrum cordatum</name>
    <dbReference type="NCBI Taxonomy" id="2364126"/>
    <lineage>
        <taxon>Eukaryota</taxon>
        <taxon>Sar</taxon>
        <taxon>Alveolata</taxon>
        <taxon>Dinophyceae</taxon>
        <taxon>Prorocentrales</taxon>
        <taxon>Prorocentraceae</taxon>
        <taxon>Prorocentrum</taxon>
    </lineage>
</organism>
<feature type="transmembrane region" description="Helical" evidence="2">
    <location>
        <begin position="366"/>
        <end position="383"/>
    </location>
</feature>
<dbReference type="Pfam" id="PF01755">
    <property type="entry name" value="Glyco_transf_25"/>
    <property type="match status" value="1"/>
</dbReference>
<sequence length="435" mass="47601">MAFPGARPAGPRGAAAHGRAGPGAAPGERGCGSAAAASRERPRSAASPCALTGPLALCVATAAARRSSGRSPRKGARRRRAAAATARSGAASSGTPVPVWVVNLDKSTDRWESCLRGLLDRGLTTVERFSATYGKELPRDELRRLSTWYARLFCTPGMIGCFISHMRAWQRVVDEDLPAAVVLEDDARVFEGFNDRLAQLLEELPEDWDVCLLGAVGCISIDRQPLPSKLYAAACGGWRRSPGATRSVSEHLYIQGPAGTHAYMVSRRGAAKLLERLPRARYHVDLSAWSLQDLNLYAAKEFLATQNFEEASTVSKERDSRTQRFLQWTLKAPFMSKMIEESGAPLEWSWKVVMFAIPVPFTNKRILMEAGPSYAICAILILLSMLRRSALLLAGSFSFFALVVFTMRWLSGTYTHRTAAVIVALISYLWYMALA</sequence>
<evidence type="ECO:0000313" key="4">
    <source>
        <dbReference type="EMBL" id="CAK0857851.1"/>
    </source>
</evidence>
<feature type="transmembrane region" description="Helical" evidence="2">
    <location>
        <begin position="390"/>
        <end position="410"/>
    </location>
</feature>
<keyword evidence="2" id="KW-0472">Membrane</keyword>
<name>A0ABN9UEB7_9DINO</name>
<feature type="compositionally biased region" description="Low complexity" evidence="1">
    <location>
        <begin position="82"/>
        <end position="94"/>
    </location>
</feature>
<dbReference type="InterPro" id="IPR002654">
    <property type="entry name" value="Glyco_trans_25"/>
</dbReference>
<feature type="region of interest" description="Disordered" evidence="1">
    <location>
        <begin position="1"/>
        <end position="48"/>
    </location>
</feature>
<feature type="transmembrane region" description="Helical" evidence="2">
    <location>
        <begin position="416"/>
        <end position="434"/>
    </location>
</feature>
<feature type="domain" description="Glycosyl transferase family 25" evidence="3">
    <location>
        <begin position="98"/>
        <end position="286"/>
    </location>
</feature>
<feature type="compositionally biased region" description="Low complexity" evidence="1">
    <location>
        <begin position="1"/>
        <end position="37"/>
    </location>
</feature>
<proteinExistence type="predicted"/>
<keyword evidence="2" id="KW-1133">Transmembrane helix</keyword>